<sequence>MVSCQRNKRKERELRVTSVSSEIVISAPLFGRYSRESWAATLNAASITTTSGYGQIVSSCKLTMGILRLDNFHVYEVPSLPFSRLMSADVDTQAMAPSKHDLLLELHEGY</sequence>
<accession>A0A080Z440</accession>
<reference evidence="1 2" key="1">
    <citation type="submission" date="2013-11" db="EMBL/GenBank/DDBJ databases">
        <title>The Genome Sequence of Phytophthora parasitica P1976.</title>
        <authorList>
            <consortium name="The Broad Institute Genomics Platform"/>
            <person name="Russ C."/>
            <person name="Tyler B."/>
            <person name="Panabieres F."/>
            <person name="Shan W."/>
            <person name="Tripathy S."/>
            <person name="Grunwald N."/>
            <person name="Machado M."/>
            <person name="Johnson C.S."/>
            <person name="Walker B."/>
            <person name="Young S."/>
            <person name="Zeng Q."/>
            <person name="Gargeya S."/>
            <person name="Fitzgerald M."/>
            <person name="Haas B."/>
            <person name="Abouelleil A."/>
            <person name="Allen A.W."/>
            <person name="Alvarado L."/>
            <person name="Arachchi H.M."/>
            <person name="Berlin A.M."/>
            <person name="Chapman S.B."/>
            <person name="Gainer-Dewar J."/>
            <person name="Goldberg J."/>
            <person name="Griggs A."/>
            <person name="Gujja S."/>
            <person name="Hansen M."/>
            <person name="Howarth C."/>
            <person name="Imamovic A."/>
            <person name="Ireland A."/>
            <person name="Larimer J."/>
            <person name="McCowan C."/>
            <person name="Murphy C."/>
            <person name="Pearson M."/>
            <person name="Poon T.W."/>
            <person name="Priest M."/>
            <person name="Roberts A."/>
            <person name="Saif S."/>
            <person name="Shea T."/>
            <person name="Sisk P."/>
            <person name="Sykes S."/>
            <person name="Wortman J."/>
            <person name="Nusbaum C."/>
            <person name="Birren B."/>
        </authorList>
    </citation>
    <scope>NUCLEOTIDE SEQUENCE [LARGE SCALE GENOMIC DNA]</scope>
    <source>
        <strain evidence="1 2">P1976</strain>
    </source>
</reference>
<gene>
    <name evidence="1" type="ORF">F444_20588</name>
</gene>
<evidence type="ECO:0000313" key="1">
    <source>
        <dbReference type="EMBL" id="ETO61401.1"/>
    </source>
</evidence>
<organism evidence="1 2">
    <name type="scientific">Phytophthora nicotianae P1976</name>
    <dbReference type="NCBI Taxonomy" id="1317066"/>
    <lineage>
        <taxon>Eukaryota</taxon>
        <taxon>Sar</taxon>
        <taxon>Stramenopiles</taxon>
        <taxon>Oomycota</taxon>
        <taxon>Peronosporomycetes</taxon>
        <taxon>Peronosporales</taxon>
        <taxon>Peronosporaceae</taxon>
        <taxon>Phytophthora</taxon>
    </lineage>
</organism>
<protein>
    <submittedName>
        <fullName evidence="1">Uncharacterized protein</fullName>
    </submittedName>
</protein>
<dbReference type="Proteomes" id="UP000028582">
    <property type="component" value="Unassembled WGS sequence"/>
</dbReference>
<dbReference type="AlphaFoldDB" id="A0A080Z440"/>
<name>A0A080Z440_PHYNI</name>
<dbReference type="EMBL" id="ANJA01003792">
    <property type="protein sequence ID" value="ETO61401.1"/>
    <property type="molecule type" value="Genomic_DNA"/>
</dbReference>
<evidence type="ECO:0000313" key="2">
    <source>
        <dbReference type="Proteomes" id="UP000028582"/>
    </source>
</evidence>
<comment type="caution">
    <text evidence="1">The sequence shown here is derived from an EMBL/GenBank/DDBJ whole genome shotgun (WGS) entry which is preliminary data.</text>
</comment>
<proteinExistence type="predicted"/>